<proteinExistence type="predicted"/>
<organism evidence="2 3">
    <name type="scientific">Arsenicicoccus bolidensis</name>
    <dbReference type="NCBI Taxonomy" id="229480"/>
    <lineage>
        <taxon>Bacteria</taxon>
        <taxon>Bacillati</taxon>
        <taxon>Actinomycetota</taxon>
        <taxon>Actinomycetes</taxon>
        <taxon>Micrococcales</taxon>
        <taxon>Intrasporangiaceae</taxon>
        <taxon>Arsenicicoccus</taxon>
    </lineage>
</organism>
<protein>
    <recommendedName>
        <fullName evidence="4">DUF3093 domain-containing protein</fullName>
    </recommendedName>
</protein>
<evidence type="ECO:0000256" key="1">
    <source>
        <dbReference type="SAM" id="Phobius"/>
    </source>
</evidence>
<evidence type="ECO:0000313" key="3">
    <source>
        <dbReference type="Proteomes" id="UP001521931"/>
    </source>
</evidence>
<keyword evidence="1" id="KW-1133">Transmembrane helix</keyword>
<dbReference type="EMBL" id="JAKRCV010000014">
    <property type="protein sequence ID" value="MCG7321555.1"/>
    <property type="molecule type" value="Genomic_DNA"/>
</dbReference>
<keyword evidence="3" id="KW-1185">Reference proteome</keyword>
<evidence type="ECO:0000313" key="2">
    <source>
        <dbReference type="EMBL" id="MCG7321555.1"/>
    </source>
</evidence>
<comment type="caution">
    <text evidence="2">The sequence shown here is derived from an EMBL/GenBank/DDBJ whole genome shotgun (WGS) entry which is preliminary data.</text>
</comment>
<keyword evidence="1" id="KW-0472">Membrane</keyword>
<name>A0ABS9Q115_9MICO</name>
<dbReference type="Proteomes" id="UP001521931">
    <property type="component" value="Unassembled WGS sequence"/>
</dbReference>
<keyword evidence="1" id="KW-0812">Transmembrane</keyword>
<dbReference type="RefSeq" id="WP_239263304.1">
    <property type="nucleotide sequence ID" value="NZ_JAKRCV010000014.1"/>
</dbReference>
<accession>A0ABS9Q115</accession>
<evidence type="ECO:0008006" key="4">
    <source>
        <dbReference type="Google" id="ProtNLM"/>
    </source>
</evidence>
<feature type="transmembrane region" description="Helical" evidence="1">
    <location>
        <begin position="33"/>
        <end position="51"/>
    </location>
</feature>
<reference evidence="2 3" key="1">
    <citation type="submission" date="2022-02" db="EMBL/GenBank/DDBJ databases">
        <title>Uncovering new skin microbiome diversity through culturing and metagenomics.</title>
        <authorList>
            <person name="Conlan S."/>
            <person name="Deming C."/>
            <person name="Nisc Comparative Sequencing Program N."/>
            <person name="Segre J.A."/>
        </authorList>
    </citation>
    <scope>NUCLEOTIDE SEQUENCE [LARGE SCALE GENOMIC DNA]</scope>
    <source>
        <strain evidence="2 3">ACRQZ</strain>
    </source>
</reference>
<gene>
    <name evidence="2" type="ORF">MHL29_06550</name>
</gene>
<sequence>MLTWQVTLWCLLAVSFGLQAWDRLGADRSDGVGWTLVVLAFGNAGIVLSQLPALRRRRKVVGEASALIECRVAPQRPLSGVRLVDPQGKEWDITSDQVYAPAGHQAWLTSLDPGRPAFVMVPGVAPQVVYLDRGPAPAAIGHR</sequence>